<dbReference type="OrthoDB" id="291007at2759"/>
<dbReference type="InterPro" id="IPR024079">
    <property type="entry name" value="MetalloPept_cat_dom_sf"/>
</dbReference>
<dbReference type="Pfam" id="PF01400">
    <property type="entry name" value="Astacin"/>
    <property type="match status" value="1"/>
</dbReference>
<dbReference type="InterPro" id="IPR006026">
    <property type="entry name" value="Peptidase_Metallo"/>
</dbReference>
<dbReference type="GO" id="GO:0007155">
    <property type="term" value="P:cell adhesion"/>
    <property type="evidence" value="ECO:0007669"/>
    <property type="project" value="InterPro"/>
</dbReference>
<dbReference type="GO" id="GO:0004222">
    <property type="term" value="F:metalloendopeptidase activity"/>
    <property type="evidence" value="ECO:0007669"/>
    <property type="project" value="InterPro"/>
</dbReference>
<dbReference type="Proteomes" id="UP001165205">
    <property type="component" value="Unassembled WGS sequence"/>
</dbReference>
<reference evidence="2" key="2">
    <citation type="submission" date="2023-04" db="EMBL/GenBank/DDBJ databases">
        <title>Aspergillus oryzae NBRC 4228.</title>
        <authorList>
            <person name="Ichikawa N."/>
            <person name="Sato H."/>
            <person name="Tonouchi N."/>
        </authorList>
    </citation>
    <scope>NUCLEOTIDE SEQUENCE</scope>
    <source>
        <strain evidence="2">NBRC 4228</strain>
    </source>
</reference>
<dbReference type="GO" id="GO:0006508">
    <property type="term" value="P:proteolysis"/>
    <property type="evidence" value="ECO:0007669"/>
    <property type="project" value="InterPro"/>
</dbReference>
<dbReference type="GO" id="GO:0008270">
    <property type="term" value="F:zinc ion binding"/>
    <property type="evidence" value="ECO:0007669"/>
    <property type="project" value="InterPro"/>
</dbReference>
<dbReference type="Gene3D" id="2.60.40.2080">
    <property type="match status" value="3"/>
</dbReference>
<dbReference type="Proteomes" id="UP000190312">
    <property type="component" value="Unassembled WGS sequence"/>
</dbReference>
<dbReference type="EMBL" id="BSYA01000026">
    <property type="protein sequence ID" value="GMG26395.1"/>
    <property type="molecule type" value="Genomic_DNA"/>
</dbReference>
<keyword evidence="3" id="KW-0430">Lectin</keyword>
<dbReference type="Gene3D" id="3.40.390.10">
    <property type="entry name" value="Collagenase (Catalytic Domain)"/>
    <property type="match status" value="1"/>
</dbReference>
<comment type="caution">
    <text evidence="3">The sequence shown here is derived from an EMBL/GenBank/DDBJ whole genome shotgun (WGS) entry which is preliminary data.</text>
</comment>
<dbReference type="SMART" id="SM00235">
    <property type="entry name" value="ZnMc"/>
    <property type="match status" value="1"/>
</dbReference>
<evidence type="ECO:0000313" key="3">
    <source>
        <dbReference type="EMBL" id="OOO12190.1"/>
    </source>
</evidence>
<organism evidence="3 4">
    <name type="scientific">Aspergillus oryzae</name>
    <name type="common">Yellow koji mold</name>
    <dbReference type="NCBI Taxonomy" id="5062"/>
    <lineage>
        <taxon>Eukaryota</taxon>
        <taxon>Fungi</taxon>
        <taxon>Dikarya</taxon>
        <taxon>Ascomycota</taxon>
        <taxon>Pezizomycotina</taxon>
        <taxon>Eurotiomycetes</taxon>
        <taxon>Eurotiomycetidae</taxon>
        <taxon>Eurotiales</taxon>
        <taxon>Aspergillaceae</taxon>
        <taxon>Aspergillus</taxon>
        <taxon>Aspergillus subgen. Circumdati</taxon>
    </lineage>
</organism>
<dbReference type="InterPro" id="IPR037221">
    <property type="entry name" value="H-type_lectin_dom_sf"/>
</dbReference>
<evidence type="ECO:0000313" key="2">
    <source>
        <dbReference type="EMBL" id="GMG26395.1"/>
    </source>
</evidence>
<sequence>MSSNEPTPEVQTAEIPRRVNTCVILQTKDERSNPGTTLPERNRVHTEHGYALALDRSFYWSEGAEVHVRFLDGDSETHKEVERIAREWETVANIHFVFDNDAKAPVRITFSQAGGGWSALGHDCTTYSLDEATMGIGVQKDSREFKSTVLHEFGHVLGCVHEHSSPVADIKWKKDKLYQHYKNKWGWSEAEVNKQILHRYSPTEVEHTAMFDDKSIMIYPIDPYVVKDAKRIPLPKGLSPGDRELIRQCYPNPEIPETVGVFYSWDYQRWRLEVPRNIARVTFPATAPVRPKIAVALVEFDLHRGKDLRMMTDVEDVTREGFHIRTKTWDDSIMYSAGAMWFKQDDPGSNTFQAGILDTDDQSYDLRNSIKENVSFDEAFQSPPKVVVFLRGFHLGHDTDWELSVTTGAVEKDGFELCISCGPQTKLYRAIVTWIAYDPSNNPNIFSGTVNAVKENFYETSSTGGGRDARRIHRKTINLRKQRPGCTGSKFRVYAAINAFHFSCADNLRLHVETEKNNDQEDRFRVLLKTWNTSVSYSAGASYLVVYE</sequence>
<protein>
    <submittedName>
        <fullName evidence="3">H-type lectin domain-containing protein</fullName>
    </submittedName>
    <submittedName>
        <fullName evidence="2">Unnamed protein product</fullName>
    </submittedName>
</protein>
<accession>A0A1S9DT70</accession>
<reference evidence="3 4" key="1">
    <citation type="submission" date="2016-10" db="EMBL/GenBank/DDBJ databases">
        <title>Genome sequencing of Aspergillus oryzae BCC7051.</title>
        <authorList>
            <person name="Thammarongtham C."/>
            <person name="Vorapreeda T."/>
            <person name="Nookaew I."/>
            <person name="Srisuk T."/>
            <person name="Land M."/>
            <person name="Jeennor S."/>
            <person name="Laoteng K."/>
        </authorList>
    </citation>
    <scope>NUCLEOTIDE SEQUENCE [LARGE SCALE GENOMIC DNA]</scope>
    <source>
        <strain evidence="3 4">BCC7051</strain>
    </source>
</reference>
<dbReference type="VEuPathDB" id="FungiDB:AO090166000061"/>
<dbReference type="SUPFAM" id="SSF141086">
    <property type="entry name" value="Agglutinin HPA-like"/>
    <property type="match status" value="2"/>
</dbReference>
<name>A0A1S9DT70_ASPOZ</name>
<dbReference type="EMBL" id="MKZY01000003">
    <property type="protein sequence ID" value="OOO12190.1"/>
    <property type="molecule type" value="Genomic_DNA"/>
</dbReference>
<feature type="domain" description="Peptidase metallopeptidase" evidence="1">
    <location>
        <begin position="56"/>
        <end position="194"/>
    </location>
</feature>
<dbReference type="SUPFAM" id="SSF55486">
    <property type="entry name" value="Metalloproteases ('zincins'), catalytic domain"/>
    <property type="match status" value="1"/>
</dbReference>
<gene>
    <name evidence="2" type="ORF">Aory04_000322500</name>
    <name evidence="3" type="ORF">OAory_01086600</name>
</gene>
<dbReference type="InterPro" id="IPR019019">
    <property type="entry name" value="H-type_lectin_domain"/>
</dbReference>
<evidence type="ECO:0000259" key="1">
    <source>
        <dbReference type="SMART" id="SM00235"/>
    </source>
</evidence>
<dbReference type="Pfam" id="PF09458">
    <property type="entry name" value="H_lectin"/>
    <property type="match status" value="2"/>
</dbReference>
<dbReference type="GO" id="GO:0030246">
    <property type="term" value="F:carbohydrate binding"/>
    <property type="evidence" value="ECO:0007669"/>
    <property type="project" value="UniProtKB-KW"/>
</dbReference>
<proteinExistence type="predicted"/>
<dbReference type="InterPro" id="IPR001506">
    <property type="entry name" value="Peptidase_M12A"/>
</dbReference>
<evidence type="ECO:0000313" key="4">
    <source>
        <dbReference type="Proteomes" id="UP000190312"/>
    </source>
</evidence>
<dbReference type="AlphaFoldDB" id="A0A1S9DT70"/>